<feature type="signal peptide" evidence="10">
    <location>
        <begin position="1"/>
        <end position="29"/>
    </location>
</feature>
<evidence type="ECO:0008006" key="15">
    <source>
        <dbReference type="Google" id="ProtNLM"/>
    </source>
</evidence>
<dbReference type="EMBL" id="QRHA01000001">
    <property type="protein sequence ID" value="RDV28955.1"/>
    <property type="molecule type" value="Genomic_DNA"/>
</dbReference>
<evidence type="ECO:0000313" key="14">
    <source>
        <dbReference type="Proteomes" id="UP000256561"/>
    </source>
</evidence>
<dbReference type="RefSeq" id="WP_115591246.1">
    <property type="nucleotide sequence ID" value="NZ_QRHA01000001.1"/>
</dbReference>
<dbReference type="PANTHER" id="PTHR47234">
    <property type="match status" value="1"/>
</dbReference>
<evidence type="ECO:0000256" key="5">
    <source>
        <dbReference type="ARBA" id="ARBA00023077"/>
    </source>
</evidence>
<keyword evidence="4 8" id="KW-0812">Transmembrane</keyword>
<protein>
    <recommendedName>
        <fullName evidence="15">TonB-dependent receptor</fullName>
    </recommendedName>
</protein>
<dbReference type="InterPro" id="IPR036942">
    <property type="entry name" value="Beta-barrel_TonB_sf"/>
</dbReference>
<evidence type="ECO:0000256" key="2">
    <source>
        <dbReference type="ARBA" id="ARBA00022448"/>
    </source>
</evidence>
<feature type="chain" id="PRO_5017791393" description="TonB-dependent receptor" evidence="10">
    <location>
        <begin position="30"/>
        <end position="992"/>
    </location>
</feature>
<comment type="caution">
    <text evidence="13">The sequence shown here is derived from an EMBL/GenBank/DDBJ whole genome shotgun (WGS) entry which is preliminary data.</text>
</comment>
<dbReference type="Gene3D" id="2.40.170.20">
    <property type="entry name" value="TonB-dependent receptor, beta-barrel domain"/>
    <property type="match status" value="1"/>
</dbReference>
<accession>A0A3D8MDN9</accession>
<keyword evidence="3 8" id="KW-1134">Transmembrane beta strand</keyword>
<dbReference type="Gene3D" id="2.170.130.10">
    <property type="entry name" value="TonB-dependent receptor, plug domain"/>
    <property type="match status" value="1"/>
</dbReference>
<dbReference type="PANTHER" id="PTHR47234:SF2">
    <property type="entry name" value="TONB-DEPENDENT RECEPTOR"/>
    <property type="match status" value="1"/>
</dbReference>
<dbReference type="Pfam" id="PF00593">
    <property type="entry name" value="TonB_dep_Rec_b-barrel"/>
    <property type="match status" value="1"/>
</dbReference>
<dbReference type="Proteomes" id="UP000256561">
    <property type="component" value="Unassembled WGS sequence"/>
</dbReference>
<evidence type="ECO:0000256" key="1">
    <source>
        <dbReference type="ARBA" id="ARBA00004571"/>
    </source>
</evidence>
<keyword evidence="14" id="KW-1185">Reference proteome</keyword>
<evidence type="ECO:0000256" key="8">
    <source>
        <dbReference type="PROSITE-ProRule" id="PRU01360"/>
    </source>
</evidence>
<dbReference type="InterPro" id="IPR000531">
    <property type="entry name" value="Beta-barrel_TonB"/>
</dbReference>
<keyword evidence="5 9" id="KW-0798">TonB box</keyword>
<keyword evidence="6 8" id="KW-0472">Membrane</keyword>
<dbReference type="Pfam" id="PF07715">
    <property type="entry name" value="Plug"/>
    <property type="match status" value="1"/>
</dbReference>
<keyword evidence="7 8" id="KW-0998">Cell outer membrane</keyword>
<proteinExistence type="inferred from homology"/>
<name>A0A3D8MDN9_9ALTE</name>
<evidence type="ECO:0000313" key="13">
    <source>
        <dbReference type="EMBL" id="RDV28955.1"/>
    </source>
</evidence>
<evidence type="ECO:0000259" key="11">
    <source>
        <dbReference type="Pfam" id="PF00593"/>
    </source>
</evidence>
<evidence type="ECO:0000259" key="12">
    <source>
        <dbReference type="Pfam" id="PF07715"/>
    </source>
</evidence>
<dbReference type="InterPro" id="IPR039426">
    <property type="entry name" value="TonB-dep_rcpt-like"/>
</dbReference>
<comment type="subcellular location">
    <subcellularLocation>
        <location evidence="1 8">Cell outer membrane</location>
        <topology evidence="1 8">Multi-pass membrane protein</topology>
    </subcellularLocation>
</comment>
<keyword evidence="2 8" id="KW-0813">Transport</keyword>
<evidence type="ECO:0000256" key="4">
    <source>
        <dbReference type="ARBA" id="ARBA00022692"/>
    </source>
</evidence>
<evidence type="ECO:0000256" key="7">
    <source>
        <dbReference type="ARBA" id="ARBA00023237"/>
    </source>
</evidence>
<dbReference type="GO" id="GO:0009279">
    <property type="term" value="C:cell outer membrane"/>
    <property type="evidence" value="ECO:0007669"/>
    <property type="project" value="UniProtKB-SubCell"/>
</dbReference>
<dbReference type="OrthoDB" id="176248at2"/>
<dbReference type="InterPro" id="IPR012910">
    <property type="entry name" value="Plug_dom"/>
</dbReference>
<evidence type="ECO:0000256" key="6">
    <source>
        <dbReference type="ARBA" id="ARBA00023136"/>
    </source>
</evidence>
<evidence type="ECO:0000256" key="3">
    <source>
        <dbReference type="ARBA" id="ARBA00022452"/>
    </source>
</evidence>
<evidence type="ECO:0000256" key="10">
    <source>
        <dbReference type="SAM" id="SignalP"/>
    </source>
</evidence>
<gene>
    <name evidence="13" type="ORF">DXV75_00350</name>
</gene>
<organism evidence="13 14">
    <name type="scientific">Alteromonas aestuariivivens</name>
    <dbReference type="NCBI Taxonomy" id="1938339"/>
    <lineage>
        <taxon>Bacteria</taxon>
        <taxon>Pseudomonadati</taxon>
        <taxon>Pseudomonadota</taxon>
        <taxon>Gammaproteobacteria</taxon>
        <taxon>Alteromonadales</taxon>
        <taxon>Alteromonadaceae</taxon>
        <taxon>Alteromonas/Salinimonas group</taxon>
        <taxon>Alteromonas</taxon>
    </lineage>
</organism>
<reference evidence="14" key="1">
    <citation type="submission" date="2018-08" db="EMBL/GenBank/DDBJ databases">
        <authorList>
            <person name="Zhang J."/>
            <person name="Du Z.-J."/>
        </authorList>
    </citation>
    <scope>NUCLEOTIDE SEQUENCE [LARGE SCALE GENOMIC DNA]</scope>
    <source>
        <strain evidence="14">KCTC 52655</strain>
    </source>
</reference>
<dbReference type="InterPro" id="IPR037066">
    <property type="entry name" value="Plug_dom_sf"/>
</dbReference>
<feature type="domain" description="TonB-dependent receptor-like beta-barrel" evidence="11">
    <location>
        <begin position="418"/>
        <end position="950"/>
    </location>
</feature>
<comment type="similarity">
    <text evidence="8 9">Belongs to the TonB-dependent receptor family.</text>
</comment>
<keyword evidence="10" id="KW-0732">Signal</keyword>
<feature type="domain" description="TonB-dependent receptor plug" evidence="12">
    <location>
        <begin position="61"/>
        <end position="167"/>
    </location>
</feature>
<dbReference type="SUPFAM" id="SSF56935">
    <property type="entry name" value="Porins"/>
    <property type="match status" value="1"/>
</dbReference>
<sequence length="992" mass="106556">MLTRSKLAQSIQAALLVGSTSLVTPALMAQESDSTEATEQSVERIAITGSRIRQPGAVSASPIFSFDEKDIDFLQEPEMEKVLRVLPSTIPGDGGNVNNGTAGAATIDLRGLGPERNLVLLQGRRMVPFNFNGEVDTATIPTALVERVDVVTGGASAVYGSDAIAGAVNFILKDDFEGVEFEASHSQTGDSDGDTDNLSLTLGSSLADDRGNVALSLSWMNRDPVMLGDRPLGLLGIDTATGANYEQFLNGEPPLPPPSGCGGPDVAASGGSTTAIPTRFAIVGGGAASAGQFREDGTIGDECSVFNFNPYNFYQTPLERYSATALAKYYLNDDLATYAVFNYTNSTVVQQVAPSGTFGQAFDLPLRNPLIGDQARQFMIDAGNTALGSGLLSTVGPAANWQDINGNGVVDADDYLRVQLRRRTVELGPRTERYDSNMFQMTVGLEGMLYGEWAFDTFFQYGESNRSTVRDGYTNLGNIQEALDTFDGVTCNSGTSTCVPINLFGGFGTITEEMAGFARAIALQTQNYEQTIFHFSVDGPVDFIELPTASAPLAMSVGYESRNEKGSLEPDECLKEAPSSCQGGAGGNLLPISGGYKVDEFFIEGMLPLLEGVAFSESLDFEFGFRWADYDTVGSNDTWKLGLSWRPAESVLVRVMQQQATRAPNVGELASPVVTGLDNAKQDPCSVANAANIDATLRALCISTGMTDAQVGAVQDVISGQVNTFDGSDPENLPDAEEADTFTAGIVWTPDFSAFDNFLISLDYYDIDITNVIGEFSAQEILDACYIGGNTTECAKINRIGGDLTISGAGIERFTTNLNYQQAEGLELAVRFGIDMEDLGDLQISANINQYLTQESLSSDFATPIECRGYYGTSCDPLPEIRMIQRTTWNFNDLTVSLQWRYQDAIDVEKAEAAGVYEPFRHIGSYSYFDLYASYQATEAISVSLGVDNLFEREAPVVGNEAGDTSSNSGNTFPSNYDNLGRIFKASVKVRL</sequence>
<dbReference type="AlphaFoldDB" id="A0A3D8MDN9"/>
<evidence type="ECO:0000256" key="9">
    <source>
        <dbReference type="RuleBase" id="RU003357"/>
    </source>
</evidence>
<dbReference type="PROSITE" id="PS52016">
    <property type="entry name" value="TONB_DEPENDENT_REC_3"/>
    <property type="match status" value="1"/>
</dbReference>